<protein>
    <submittedName>
        <fullName evidence="1">Uncharacterized protein</fullName>
    </submittedName>
</protein>
<dbReference type="RefSeq" id="WP_053936726.1">
    <property type="nucleotide sequence ID" value="NZ_LAQT01000003.1"/>
</dbReference>
<evidence type="ECO:0000313" key="1">
    <source>
        <dbReference type="EMBL" id="KPC54010.1"/>
    </source>
</evidence>
<keyword evidence="2" id="KW-1185">Reference proteome</keyword>
<dbReference type="AlphaFoldDB" id="A0A0N0XLE8"/>
<gene>
    <name evidence="1" type="ORF">WG78_05155</name>
</gene>
<dbReference type="EMBL" id="LAQT01000003">
    <property type="protein sequence ID" value="KPC54010.1"/>
    <property type="molecule type" value="Genomic_DNA"/>
</dbReference>
<dbReference type="PATRIC" id="fig|857265.3.peg.1055"/>
<sequence>MTGRYLDPASHLLVLVAALTLVWMVAAQPRAQEIRAPGVPALSPRENHWLLGLAQQHGLQPLALAQWQAALKPQTFAHWQIEHVVIKPLPAQPADGLLLSQIEAAITLQLADETVLEPVQQWLQRLPGVLSWTRCQIEPHAARLQAECVLRWSAIAPVGARR</sequence>
<evidence type="ECO:0000313" key="2">
    <source>
        <dbReference type="Proteomes" id="UP000037939"/>
    </source>
</evidence>
<organism evidence="1 2">
    <name type="scientific">Amantichitinum ursilacus</name>
    <dbReference type="NCBI Taxonomy" id="857265"/>
    <lineage>
        <taxon>Bacteria</taxon>
        <taxon>Pseudomonadati</taxon>
        <taxon>Pseudomonadota</taxon>
        <taxon>Betaproteobacteria</taxon>
        <taxon>Neisseriales</taxon>
        <taxon>Chitinibacteraceae</taxon>
        <taxon>Amantichitinum</taxon>
    </lineage>
</organism>
<dbReference type="Proteomes" id="UP000037939">
    <property type="component" value="Unassembled WGS sequence"/>
</dbReference>
<proteinExistence type="predicted"/>
<dbReference type="STRING" id="857265.WG78_05155"/>
<comment type="caution">
    <text evidence="1">The sequence shown here is derived from an EMBL/GenBank/DDBJ whole genome shotgun (WGS) entry which is preliminary data.</text>
</comment>
<name>A0A0N0XLE8_9NEIS</name>
<reference evidence="1 2" key="1">
    <citation type="submission" date="2015-07" db="EMBL/GenBank/DDBJ databases">
        <title>Draft genome sequence of the Amantichitinum ursilacus IGB-41, a new chitin-degrading bacterium.</title>
        <authorList>
            <person name="Kirstahler P."/>
            <person name="Guenther M."/>
            <person name="Grumaz C."/>
            <person name="Rupp S."/>
            <person name="Zibek S."/>
            <person name="Sohn K."/>
        </authorList>
    </citation>
    <scope>NUCLEOTIDE SEQUENCE [LARGE SCALE GENOMIC DNA]</scope>
    <source>
        <strain evidence="1 2">IGB-41</strain>
    </source>
</reference>
<accession>A0A0N0XLE8</accession>